<comment type="caution">
    <text evidence="2">The sequence shown here is derived from an EMBL/GenBank/DDBJ whole genome shotgun (WGS) entry which is preliminary data.</text>
</comment>
<dbReference type="Proteomes" id="UP000784294">
    <property type="component" value="Unassembled WGS sequence"/>
</dbReference>
<evidence type="ECO:0000313" key="3">
    <source>
        <dbReference type="Proteomes" id="UP000784294"/>
    </source>
</evidence>
<accession>A0A448XJP5</accession>
<feature type="region of interest" description="Disordered" evidence="1">
    <location>
        <begin position="69"/>
        <end position="94"/>
    </location>
</feature>
<keyword evidence="3" id="KW-1185">Reference proteome</keyword>
<protein>
    <submittedName>
        <fullName evidence="2">Uncharacterized protein</fullName>
    </submittedName>
</protein>
<evidence type="ECO:0000313" key="2">
    <source>
        <dbReference type="EMBL" id="VEL38308.1"/>
    </source>
</evidence>
<evidence type="ECO:0000256" key="1">
    <source>
        <dbReference type="SAM" id="MobiDB-lite"/>
    </source>
</evidence>
<gene>
    <name evidence="2" type="ORF">PXEA_LOCUS31748</name>
</gene>
<name>A0A448XJP5_9PLAT</name>
<reference evidence="2" key="1">
    <citation type="submission" date="2018-11" db="EMBL/GenBank/DDBJ databases">
        <authorList>
            <consortium name="Pathogen Informatics"/>
        </authorList>
    </citation>
    <scope>NUCLEOTIDE SEQUENCE</scope>
</reference>
<dbReference type="EMBL" id="CAAALY010257519">
    <property type="protein sequence ID" value="VEL38308.1"/>
    <property type="molecule type" value="Genomic_DNA"/>
</dbReference>
<proteinExistence type="predicted"/>
<sequence length="208" mass="22733">MLVDQSGQVRGAFEWQQLKSIRAVENDSLAAPNKRSFKSTLTWLDLTGPQFQRRSIVYSVKLVGGVNDDDVVDDEDKNDDDSSGKCPGAPGKSAWDGSSFMTSFADWRKRSDQWPGCICSGNLCDGSTRHRIPPIPAFSTEPHFCQRLDQFSGCLHSRFLNDGLERTPLVFCSSLSSSTASTASSSCLQVLGFLPGRLHLDPAATTHS</sequence>
<feature type="compositionally biased region" description="Acidic residues" evidence="1">
    <location>
        <begin position="69"/>
        <end position="81"/>
    </location>
</feature>
<organism evidence="2 3">
    <name type="scientific">Protopolystoma xenopodis</name>
    <dbReference type="NCBI Taxonomy" id="117903"/>
    <lineage>
        <taxon>Eukaryota</taxon>
        <taxon>Metazoa</taxon>
        <taxon>Spiralia</taxon>
        <taxon>Lophotrochozoa</taxon>
        <taxon>Platyhelminthes</taxon>
        <taxon>Monogenea</taxon>
        <taxon>Polyopisthocotylea</taxon>
        <taxon>Polystomatidea</taxon>
        <taxon>Polystomatidae</taxon>
        <taxon>Protopolystoma</taxon>
    </lineage>
</organism>
<dbReference type="AlphaFoldDB" id="A0A448XJP5"/>